<organism evidence="2 3">
    <name type="scientific">Polarella glacialis</name>
    <name type="common">Dinoflagellate</name>
    <dbReference type="NCBI Taxonomy" id="89957"/>
    <lineage>
        <taxon>Eukaryota</taxon>
        <taxon>Sar</taxon>
        <taxon>Alveolata</taxon>
        <taxon>Dinophyceae</taxon>
        <taxon>Suessiales</taxon>
        <taxon>Suessiaceae</taxon>
        <taxon>Polarella</taxon>
    </lineage>
</organism>
<feature type="transmembrane region" description="Helical" evidence="1">
    <location>
        <begin position="157"/>
        <end position="175"/>
    </location>
</feature>
<feature type="non-terminal residue" evidence="2">
    <location>
        <position position="445"/>
    </location>
</feature>
<keyword evidence="1" id="KW-0472">Membrane</keyword>
<feature type="transmembrane region" description="Helical" evidence="1">
    <location>
        <begin position="321"/>
        <end position="340"/>
    </location>
</feature>
<protein>
    <submittedName>
        <fullName evidence="2">Uncharacterized protein</fullName>
    </submittedName>
</protein>
<feature type="transmembrane region" description="Helical" evidence="1">
    <location>
        <begin position="182"/>
        <end position="200"/>
    </location>
</feature>
<name>A0A813HBA6_POLGL</name>
<proteinExistence type="predicted"/>
<evidence type="ECO:0000313" key="2">
    <source>
        <dbReference type="EMBL" id="CAE8634867.1"/>
    </source>
</evidence>
<reference evidence="2" key="1">
    <citation type="submission" date="2021-02" db="EMBL/GenBank/DDBJ databases">
        <authorList>
            <person name="Dougan E. K."/>
            <person name="Rhodes N."/>
            <person name="Thang M."/>
            <person name="Chan C."/>
        </authorList>
    </citation>
    <scope>NUCLEOTIDE SEQUENCE</scope>
</reference>
<evidence type="ECO:0000313" key="3">
    <source>
        <dbReference type="Proteomes" id="UP000654075"/>
    </source>
</evidence>
<keyword evidence="3" id="KW-1185">Reference proteome</keyword>
<evidence type="ECO:0000256" key="1">
    <source>
        <dbReference type="SAM" id="Phobius"/>
    </source>
</evidence>
<feature type="transmembrane region" description="Helical" evidence="1">
    <location>
        <begin position="66"/>
        <end position="88"/>
    </location>
</feature>
<feature type="transmembrane region" description="Helical" evidence="1">
    <location>
        <begin position="121"/>
        <end position="142"/>
    </location>
</feature>
<dbReference type="OrthoDB" id="411744at2759"/>
<dbReference type="AlphaFoldDB" id="A0A813HBA6"/>
<accession>A0A813HBA6</accession>
<dbReference type="EMBL" id="CAJNNV010031166">
    <property type="protein sequence ID" value="CAE8634867.1"/>
    <property type="molecule type" value="Genomic_DNA"/>
</dbReference>
<keyword evidence="1" id="KW-0812">Transmembrane</keyword>
<feature type="transmembrane region" description="Helical" evidence="1">
    <location>
        <begin position="220"/>
        <end position="243"/>
    </location>
</feature>
<comment type="caution">
    <text evidence="2">The sequence shown here is derived from an EMBL/GenBank/DDBJ whole genome shotgun (WGS) entry which is preliminary data.</text>
</comment>
<keyword evidence="1" id="KW-1133">Transmembrane helix</keyword>
<gene>
    <name evidence="2" type="ORF">PGLA1383_LOCUS50494</name>
</gene>
<sequence>MADLMRPQHDAGGGNGFFMLPDILHVFNITVQFHGIGLHWVKQPAEFMPNNENSLSSVELNQRTSFWVAALILTYGVAVLLGTSIMACGSRGPYSKIDSPTGAEDVRESGEDVPKVRWQKIIAAASFFAHYTVSVGVVHWSAATGRLSKMRGLEWEVYWMLFVSSCTWLLMQAIVARITSSYSAGTFFAASLSAVVPLFADPIDTLKDAIFGGICFQSSYWFVRAIGLASWMWLAAVHMMFFLRGGDIALEMSEGYRGILYASTASSQEADTHEAVSTSASIVRLVSEVKLKILVALYKQTTEAKVHVTLWEDAPQSMMSLVFFCFEGGSPFMVMVFLILPISKVAFAFTFGRLLAEASVPWFLRQFQSAHVDGNDDRMQVYSKLLLKYSNPVEKFFTAPPASSRVVLENVICTALPWMRDTLHDVTSIDLRRYSIGAEGAQHLA</sequence>
<dbReference type="Proteomes" id="UP000654075">
    <property type="component" value="Unassembled WGS sequence"/>
</dbReference>